<accession>A0AAV6FX59</accession>
<dbReference type="InterPro" id="IPR017434">
    <property type="entry name" value="Pase-1_reg-su_3B/C/D_met"/>
</dbReference>
<dbReference type="PANTHER" id="PTHR12307">
    <property type="entry name" value="PROTEIN PHOSPHATASE 1 REGULATORY SUBUNIT"/>
    <property type="match status" value="1"/>
</dbReference>
<dbReference type="GO" id="GO:0005979">
    <property type="term" value="P:regulation of glycogen biosynthetic process"/>
    <property type="evidence" value="ECO:0007669"/>
    <property type="project" value="TreeGrafter"/>
</dbReference>
<keyword evidence="1 3" id="KW-0321">Glycogen metabolism</keyword>
<dbReference type="GO" id="GO:0005977">
    <property type="term" value="P:glycogen metabolic process"/>
    <property type="evidence" value="ECO:0007669"/>
    <property type="project" value="UniProtKB-KW"/>
</dbReference>
<keyword evidence="6" id="KW-1185">Reference proteome</keyword>
<dbReference type="PROSITE" id="PS51159">
    <property type="entry name" value="CBM21"/>
    <property type="match status" value="1"/>
</dbReference>
<evidence type="ECO:0000256" key="3">
    <source>
        <dbReference type="PIRNR" id="PIRNR038207"/>
    </source>
</evidence>
<organism evidence="5 6">
    <name type="scientific">Alosa alosa</name>
    <name type="common">allis shad</name>
    <dbReference type="NCBI Taxonomy" id="278164"/>
    <lineage>
        <taxon>Eukaryota</taxon>
        <taxon>Metazoa</taxon>
        <taxon>Chordata</taxon>
        <taxon>Craniata</taxon>
        <taxon>Vertebrata</taxon>
        <taxon>Euteleostomi</taxon>
        <taxon>Actinopterygii</taxon>
        <taxon>Neopterygii</taxon>
        <taxon>Teleostei</taxon>
        <taxon>Clupei</taxon>
        <taxon>Clupeiformes</taxon>
        <taxon>Clupeoidei</taxon>
        <taxon>Clupeidae</taxon>
        <taxon>Alosa</taxon>
    </lineage>
</organism>
<dbReference type="GO" id="GO:0008157">
    <property type="term" value="F:protein phosphatase 1 binding"/>
    <property type="evidence" value="ECO:0007669"/>
    <property type="project" value="TreeGrafter"/>
</dbReference>
<evidence type="ECO:0000313" key="5">
    <source>
        <dbReference type="EMBL" id="KAG5266372.1"/>
    </source>
</evidence>
<dbReference type="Proteomes" id="UP000823561">
    <property type="component" value="Chromosome 18"/>
</dbReference>
<evidence type="ECO:0000256" key="1">
    <source>
        <dbReference type="ARBA" id="ARBA00022600"/>
    </source>
</evidence>
<dbReference type="FunFam" id="2.60.40.2440:FF:000001">
    <property type="entry name" value="Protein phosphatase 1 regulatory subunit 3C"/>
    <property type="match status" value="1"/>
</dbReference>
<evidence type="ECO:0000313" key="6">
    <source>
        <dbReference type="Proteomes" id="UP000823561"/>
    </source>
</evidence>
<evidence type="ECO:0000256" key="2">
    <source>
        <dbReference type="ARBA" id="ARBA00023277"/>
    </source>
</evidence>
<dbReference type="InterPro" id="IPR005036">
    <property type="entry name" value="CBM21_dom"/>
</dbReference>
<name>A0AAV6FX59_9TELE</name>
<dbReference type="GO" id="GO:2001069">
    <property type="term" value="F:glycogen binding"/>
    <property type="evidence" value="ECO:0007669"/>
    <property type="project" value="TreeGrafter"/>
</dbReference>
<feature type="domain" description="CBM21" evidence="4">
    <location>
        <begin position="169"/>
        <end position="277"/>
    </location>
</feature>
<dbReference type="Gene3D" id="2.60.40.2440">
    <property type="entry name" value="Carbohydrate binding type-21 domain"/>
    <property type="match status" value="1"/>
</dbReference>
<dbReference type="GO" id="GO:0000164">
    <property type="term" value="C:protein phosphatase type 1 complex"/>
    <property type="evidence" value="ECO:0007669"/>
    <property type="project" value="TreeGrafter"/>
</dbReference>
<keyword evidence="2 3" id="KW-0119">Carbohydrate metabolism</keyword>
<evidence type="ECO:0000259" key="4">
    <source>
        <dbReference type="PROSITE" id="PS51159"/>
    </source>
</evidence>
<dbReference type="EMBL" id="JADWDJ010000018">
    <property type="protein sequence ID" value="KAG5266372.1"/>
    <property type="molecule type" value="Genomic_DNA"/>
</dbReference>
<comment type="caution">
    <text evidence="5">The sequence shown here is derived from an EMBL/GenBank/DDBJ whole genome shotgun (WGS) entry which is preliminary data.</text>
</comment>
<dbReference type="InterPro" id="IPR038175">
    <property type="entry name" value="CBM21_dom_sf"/>
</dbReference>
<dbReference type="InterPro" id="IPR050782">
    <property type="entry name" value="PP1_regulatory_subunit_3"/>
</dbReference>
<dbReference type="PANTHER" id="PTHR12307:SF15">
    <property type="entry name" value="PROTEIN PHOSPHATASE 1 REGULATORY SUBUNIT 3C"/>
    <property type="match status" value="1"/>
</dbReference>
<dbReference type="AlphaFoldDB" id="A0AAV6FX59"/>
<protein>
    <recommendedName>
        <fullName evidence="3">Protein phosphatase 1 regulatory subunit</fullName>
    </recommendedName>
</protein>
<gene>
    <name evidence="5" type="ORF">AALO_G00231240</name>
</gene>
<reference evidence="5" key="1">
    <citation type="submission" date="2020-10" db="EMBL/GenBank/DDBJ databases">
        <title>Chromosome-scale genome assembly of the Allis shad, Alosa alosa.</title>
        <authorList>
            <person name="Margot Z."/>
            <person name="Christophe K."/>
            <person name="Cabau C."/>
            <person name="Louis A."/>
            <person name="Berthelot C."/>
            <person name="Parey E."/>
            <person name="Roest Crollius H."/>
            <person name="Montfort J."/>
            <person name="Robinson-Rechavi M."/>
            <person name="Bucao C."/>
            <person name="Bouchez O."/>
            <person name="Gislard M."/>
            <person name="Lluch J."/>
            <person name="Milhes M."/>
            <person name="Lampietro C."/>
            <person name="Lopez Roques C."/>
            <person name="Donnadieu C."/>
            <person name="Braasch I."/>
            <person name="Desvignes T."/>
            <person name="Postlethwait J."/>
            <person name="Bobe J."/>
            <person name="Guiguen Y."/>
        </authorList>
    </citation>
    <scope>NUCLEOTIDE SEQUENCE</scope>
    <source>
        <strain evidence="5">M-15738</strain>
        <tissue evidence="5">Blood</tissue>
    </source>
</reference>
<proteinExistence type="predicted"/>
<sequence>MNSTSIFHVLSSPMPGPTMPVAMQLYLAHSPPPLRSFLSSYEDCHACSLSGVSPHRCKPLRPCLSARPGLAEPPCLGWQTPKAKGKKRVVFADSKGMSLTAVHLFSKSEDKEAALLATTTTSSPELTQLQFDLTELESAVAAAATLRVSPSPGLALDFAQPSADYLDFRSRLLRNGVCLENCTLQERSLTGTVKVRNLAFEKSVQVRITFDSWQSFTDTECTFMNNVYGCQDTDIFSFAIELPGYVAPNNRVEFCICYRPAGQIFWDNNDGNNYRLVPAPWKHNGEWSPPANKKKEMVTPKKPIRRLCSQFDKLGSPQATSGLFADWQSWGHIENTIPYW</sequence>
<dbReference type="PIRSF" id="PIRSF038207">
    <property type="entry name" value="PP1_GT_animal"/>
    <property type="match status" value="1"/>
</dbReference>
<dbReference type="Pfam" id="PF03370">
    <property type="entry name" value="CBM_21"/>
    <property type="match status" value="1"/>
</dbReference>